<dbReference type="RefSeq" id="WP_258799710.1">
    <property type="nucleotide sequence ID" value="NZ_JANTHX010000008.1"/>
</dbReference>
<feature type="transmembrane region" description="Helical" evidence="1">
    <location>
        <begin position="6"/>
        <end position="24"/>
    </location>
</feature>
<sequence length="109" mass="11741">MGDLLAIVLSGVVTYVTRVIFLISKRLRPPQRTLRYLPLVGPAVLGAIAVPGILAPREVFSLPETIPAVVAALVTFALFRWTKQIVVGLVGGLLVWWGLLWAVAALGWA</sequence>
<evidence type="ECO:0000313" key="3">
    <source>
        <dbReference type="Proteomes" id="UP001205337"/>
    </source>
</evidence>
<gene>
    <name evidence="2" type="ORF">NUH29_13340</name>
</gene>
<comment type="caution">
    <text evidence="2">The sequence shown here is derived from an EMBL/GenBank/DDBJ whole genome shotgun (WGS) entry which is preliminary data.</text>
</comment>
<dbReference type="Proteomes" id="UP001205337">
    <property type="component" value="Unassembled WGS sequence"/>
</dbReference>
<feature type="transmembrane region" description="Helical" evidence="1">
    <location>
        <begin position="60"/>
        <end position="79"/>
    </location>
</feature>
<feature type="transmembrane region" description="Helical" evidence="1">
    <location>
        <begin position="86"/>
        <end position="108"/>
    </location>
</feature>
<feature type="transmembrane region" description="Helical" evidence="1">
    <location>
        <begin position="36"/>
        <end position="54"/>
    </location>
</feature>
<evidence type="ECO:0000313" key="2">
    <source>
        <dbReference type="EMBL" id="MCS0500532.1"/>
    </source>
</evidence>
<dbReference type="EMBL" id="JANTHX010000008">
    <property type="protein sequence ID" value="MCS0500532.1"/>
    <property type="molecule type" value="Genomic_DNA"/>
</dbReference>
<proteinExistence type="predicted"/>
<dbReference type="Pfam" id="PF05437">
    <property type="entry name" value="AzlD"/>
    <property type="match status" value="1"/>
</dbReference>
<accession>A0ABT1ZIL5</accession>
<name>A0ABT1ZIL5_9MICO</name>
<organism evidence="2 3">
    <name type="scientific">Protaetiibacter mangrovi</name>
    <dbReference type="NCBI Taxonomy" id="2970926"/>
    <lineage>
        <taxon>Bacteria</taxon>
        <taxon>Bacillati</taxon>
        <taxon>Actinomycetota</taxon>
        <taxon>Actinomycetes</taxon>
        <taxon>Micrococcales</taxon>
        <taxon>Microbacteriaceae</taxon>
        <taxon>Protaetiibacter</taxon>
    </lineage>
</organism>
<evidence type="ECO:0000256" key="1">
    <source>
        <dbReference type="SAM" id="Phobius"/>
    </source>
</evidence>
<keyword evidence="3" id="KW-1185">Reference proteome</keyword>
<dbReference type="InterPro" id="IPR008407">
    <property type="entry name" value="Brnchd-chn_aa_trnsp_AzlD"/>
</dbReference>
<reference evidence="2 3" key="1">
    <citation type="submission" date="2022-08" db="EMBL/GenBank/DDBJ databases">
        <authorList>
            <person name="Li F."/>
        </authorList>
    </citation>
    <scope>NUCLEOTIDE SEQUENCE [LARGE SCALE GENOMIC DNA]</scope>
    <source>
        <strain evidence="2 3">10F1B-8-1</strain>
    </source>
</reference>
<keyword evidence="1" id="KW-1133">Transmembrane helix</keyword>
<keyword evidence="1" id="KW-0472">Membrane</keyword>
<protein>
    <submittedName>
        <fullName evidence="2">AzlD domain-containing protein</fullName>
    </submittedName>
</protein>
<keyword evidence="1" id="KW-0812">Transmembrane</keyword>